<dbReference type="InterPro" id="IPR005913">
    <property type="entry name" value="dTDP_dehydrorham_reduct"/>
</dbReference>
<dbReference type="RefSeq" id="WP_322611901.1">
    <property type="nucleotide sequence ID" value="NZ_JAXLNX010000018.1"/>
</dbReference>
<name>A0ABU5NJU6_9BACI</name>
<evidence type="ECO:0000259" key="3">
    <source>
        <dbReference type="Pfam" id="PF04321"/>
    </source>
</evidence>
<dbReference type="InterPro" id="IPR029903">
    <property type="entry name" value="RmlD-like-bd"/>
</dbReference>
<reference evidence="4 5" key="1">
    <citation type="submission" date="2023-12" db="EMBL/GenBank/DDBJ databases">
        <title>Genome comparison identifies genes involved in endophytic behavior of Lysinibacillus irui and provides insights into its role as a plant-growth promoting bacterium.</title>
        <authorList>
            <person name="Hilario S."/>
            <person name="Matos I."/>
            <person name="Goncalves M.F.M."/>
            <person name="Pardo C.A."/>
            <person name="Santos M.J."/>
        </authorList>
    </citation>
    <scope>NUCLEOTIDE SEQUENCE [LARGE SCALE GENOMIC DNA]</scope>
    <source>
        <strain evidence="4 5">B3</strain>
    </source>
</reference>
<evidence type="ECO:0000313" key="4">
    <source>
        <dbReference type="EMBL" id="MEA0976241.1"/>
    </source>
</evidence>
<protein>
    <recommendedName>
        <fullName evidence="2">dTDP-4-dehydrorhamnose reductase</fullName>
        <ecNumber evidence="2">1.1.1.133</ecNumber>
    </recommendedName>
</protein>
<evidence type="ECO:0000313" key="5">
    <source>
        <dbReference type="Proteomes" id="UP001289615"/>
    </source>
</evidence>
<evidence type="ECO:0000256" key="1">
    <source>
        <dbReference type="ARBA" id="ARBA00010944"/>
    </source>
</evidence>
<comment type="similarity">
    <text evidence="1 2">Belongs to the dTDP-4-dehydrorhamnose reductase family.</text>
</comment>
<dbReference type="EMBL" id="JAXUIA010000004">
    <property type="protein sequence ID" value="MEA0976241.1"/>
    <property type="molecule type" value="Genomic_DNA"/>
</dbReference>
<gene>
    <name evidence="4" type="ORF">U6C28_08075</name>
</gene>
<dbReference type="InterPro" id="IPR036291">
    <property type="entry name" value="NAD(P)-bd_dom_sf"/>
</dbReference>
<dbReference type="EC" id="1.1.1.133" evidence="2"/>
<comment type="pathway">
    <text evidence="2">Carbohydrate biosynthesis; dTDP-L-rhamnose biosynthesis.</text>
</comment>
<dbReference type="PANTHER" id="PTHR10491">
    <property type="entry name" value="DTDP-4-DEHYDRORHAMNOSE REDUCTASE"/>
    <property type="match status" value="1"/>
</dbReference>
<keyword evidence="2" id="KW-0521">NADP</keyword>
<dbReference type="Gene3D" id="3.40.50.720">
    <property type="entry name" value="NAD(P)-binding Rossmann-like Domain"/>
    <property type="match status" value="1"/>
</dbReference>
<keyword evidence="2" id="KW-0560">Oxidoreductase</keyword>
<accession>A0ABU5NJU6</accession>
<proteinExistence type="inferred from homology"/>
<comment type="function">
    <text evidence="2">Catalyzes the reduction of dTDP-6-deoxy-L-lyxo-4-hexulose to yield dTDP-L-rhamnose.</text>
</comment>
<feature type="domain" description="RmlD-like substrate binding" evidence="3">
    <location>
        <begin position="1"/>
        <end position="223"/>
    </location>
</feature>
<dbReference type="Pfam" id="PF04321">
    <property type="entry name" value="RmlD_sub_bind"/>
    <property type="match status" value="1"/>
</dbReference>
<dbReference type="PANTHER" id="PTHR10491:SF4">
    <property type="entry name" value="METHIONINE ADENOSYLTRANSFERASE 2 SUBUNIT BETA"/>
    <property type="match status" value="1"/>
</dbReference>
<keyword evidence="5" id="KW-1185">Reference proteome</keyword>
<organism evidence="4 5">
    <name type="scientific">Lysinibacillus irui</name>
    <dbReference type="NCBI Taxonomy" id="2998077"/>
    <lineage>
        <taxon>Bacteria</taxon>
        <taxon>Bacillati</taxon>
        <taxon>Bacillota</taxon>
        <taxon>Bacilli</taxon>
        <taxon>Bacillales</taxon>
        <taxon>Bacillaceae</taxon>
        <taxon>Lysinibacillus</taxon>
    </lineage>
</organism>
<dbReference type="Proteomes" id="UP001289615">
    <property type="component" value="Unassembled WGS sequence"/>
</dbReference>
<evidence type="ECO:0000256" key="2">
    <source>
        <dbReference type="RuleBase" id="RU364082"/>
    </source>
</evidence>
<dbReference type="SUPFAM" id="SSF51735">
    <property type="entry name" value="NAD(P)-binding Rossmann-fold domains"/>
    <property type="match status" value="1"/>
</dbReference>
<comment type="caution">
    <text evidence="4">The sequence shown here is derived from an EMBL/GenBank/DDBJ whole genome shotgun (WGS) entry which is preliminary data.</text>
</comment>
<sequence length="285" mass="32498">MKFLVLGATGMAGHTIAIYLWEQGHEVTTYSRTSFPFGHNITGDVTDSNFLRSLLQDNDFDVVINCIGVLNNACDANPAQSILLNSYLPHAIVALLENQQTKLIHLSTDCVFSGQNAPYHEKSMRDGETFYDRTKGLGEIERNKHLTFRNSIIGPDLKQNGIGLFNWFMQQDGPINGYTGAIWTGVTTITLAKAIERATYEELTGLYHLVHTSNISKYELLQLCNRHFLDSKLDILPYQLVNVNKTLLNTRNDFSFVVPSYEEMIVEMKEWVLQHKDLYPHYFRK</sequence>